<dbReference type="AlphaFoldDB" id="A0A7D4ASR1"/>
<feature type="signal peptide" evidence="4">
    <location>
        <begin position="1"/>
        <end position="50"/>
    </location>
</feature>
<keyword evidence="4" id="KW-0732">Signal</keyword>
<dbReference type="InterPro" id="IPR051167">
    <property type="entry name" value="Prolyl_oligopep/macrocyclase"/>
</dbReference>
<evidence type="ECO:0000256" key="3">
    <source>
        <dbReference type="ARBA" id="ARBA00022825"/>
    </source>
</evidence>
<dbReference type="PRINTS" id="PR00862">
    <property type="entry name" value="PROLIGOPTASE"/>
</dbReference>
<evidence type="ECO:0000256" key="1">
    <source>
        <dbReference type="ARBA" id="ARBA00022670"/>
    </source>
</evidence>
<dbReference type="Pfam" id="PF00326">
    <property type="entry name" value="Peptidase_S9"/>
    <property type="match status" value="1"/>
</dbReference>
<dbReference type="PANTHER" id="PTHR42881">
    <property type="entry name" value="PROLYL ENDOPEPTIDASE"/>
    <property type="match status" value="1"/>
</dbReference>
<organism evidence="7 8">
    <name type="scientific">Erythrobacter mangrovi</name>
    <dbReference type="NCBI Taxonomy" id="2739433"/>
    <lineage>
        <taxon>Bacteria</taxon>
        <taxon>Pseudomonadati</taxon>
        <taxon>Pseudomonadota</taxon>
        <taxon>Alphaproteobacteria</taxon>
        <taxon>Sphingomonadales</taxon>
        <taxon>Erythrobacteraceae</taxon>
        <taxon>Erythrobacter/Porphyrobacter group</taxon>
        <taxon>Erythrobacter</taxon>
    </lineage>
</organism>
<dbReference type="GO" id="GO:0070012">
    <property type="term" value="F:oligopeptidase activity"/>
    <property type="evidence" value="ECO:0007669"/>
    <property type="project" value="TreeGrafter"/>
</dbReference>
<evidence type="ECO:0000259" key="6">
    <source>
        <dbReference type="Pfam" id="PF02897"/>
    </source>
</evidence>
<name>A0A7D4ASR1_9SPHN</name>
<dbReference type="InterPro" id="IPR002470">
    <property type="entry name" value="Peptidase_S9A"/>
</dbReference>
<dbReference type="PANTHER" id="PTHR42881:SF13">
    <property type="entry name" value="PROLYL ENDOPEPTIDASE"/>
    <property type="match status" value="1"/>
</dbReference>
<dbReference type="Pfam" id="PF02897">
    <property type="entry name" value="Peptidase_S9_N"/>
    <property type="match status" value="1"/>
</dbReference>
<dbReference type="GO" id="GO:0005829">
    <property type="term" value="C:cytosol"/>
    <property type="evidence" value="ECO:0007669"/>
    <property type="project" value="TreeGrafter"/>
</dbReference>
<keyword evidence="2" id="KW-0378">Hydrolase</keyword>
<dbReference type="Gene3D" id="2.130.10.120">
    <property type="entry name" value="Prolyl oligopeptidase, N-terminal domain"/>
    <property type="match status" value="1"/>
</dbReference>
<dbReference type="KEGG" id="emv:HQR01_02435"/>
<dbReference type="InterPro" id="IPR001375">
    <property type="entry name" value="Peptidase_S9_cat"/>
</dbReference>
<dbReference type="SUPFAM" id="SSF53474">
    <property type="entry name" value="alpha/beta-Hydrolases"/>
    <property type="match status" value="1"/>
</dbReference>
<sequence length="735" mass="80963">MIRRSSMALSTGARLLLAKQGVVRLGRLHLKLVSMLAMAAAMTLANPVSAAADDGVPGPAEDPNIWLEDARSEKALDWVRAENERTLGLLAKDPRFEELKAEALAIYDSEDKIPFVSIRPDGLYNFWQDKANPRGLVRRTTLESYRAETPAWETVLDVDALAKAEGREWVYKGSTCMPPAQRLCMIALSDGGKDATILREFDMATKSFVEGGFTLENESQGGIEWLDQDTLLVSRDFGEGTLTDSEYPLSTRLWKRGTDIADAPELFRGETSDVWSAASLLRDGAGTVHGMTAFRAVSFHETEYYFQKDGEWLRLDIPLKASPYGIVDGHLLFSTDVDWETQGQTFPADSLVAVELEAFKADPNGAPKTLVWAPGDRQTKQGATITSDSLYVALLDNVRGKVVKFDFSDGAWTESAVELPENATIDIAASSDERDEVMFTVTDFLNPTRLFYLDGSTGSMEVLKTSPSYFDAAGMSVEQFEATSKDGTKIPYFVVKPKGMVLDGTNPALLTGYGGFQVPRLPSYLGSIGKLWLERGGVYILGNMRGGGEFGPMWHQSAIRENKQRTWDDFIAIAEDAIARKITSAKHLGIQGGSQGGLLVGTAMTQRPDLFGGVIVQIPLFDMLRYHLIGRGASWIGEYGDPRIPEQRAWIEGYSPYQKIVSGVDYPTPFLWASTADDRTHPAHARKGAAKLKALGQPYYYYEEMTGGHSGGVDNEQRAQLQALQFVYLLQRLAD</sequence>
<dbReference type="GO" id="GO:0006508">
    <property type="term" value="P:proteolysis"/>
    <property type="evidence" value="ECO:0007669"/>
    <property type="project" value="UniProtKB-KW"/>
</dbReference>
<dbReference type="InterPro" id="IPR029058">
    <property type="entry name" value="AB_hydrolase_fold"/>
</dbReference>
<evidence type="ECO:0000313" key="7">
    <source>
        <dbReference type="EMBL" id="QKG70317.1"/>
    </source>
</evidence>
<keyword evidence="3" id="KW-0720">Serine protease</keyword>
<accession>A0A7D4ASR1</accession>
<dbReference type="GO" id="GO:0004252">
    <property type="term" value="F:serine-type endopeptidase activity"/>
    <property type="evidence" value="ECO:0007669"/>
    <property type="project" value="InterPro"/>
</dbReference>
<feature type="chain" id="PRO_5028841532" evidence="4">
    <location>
        <begin position="51"/>
        <end position="735"/>
    </location>
</feature>
<reference evidence="7 8" key="1">
    <citation type="submission" date="2020-05" db="EMBL/GenBank/DDBJ databases">
        <title>Erythrobacter mangrovi sp. nov., isolated from rhizosphere soil of mangrove plant (Kandelia candel).</title>
        <authorList>
            <person name="Ye Y.H."/>
        </authorList>
    </citation>
    <scope>NUCLEOTIDE SEQUENCE [LARGE SCALE GENOMIC DNA]</scope>
    <source>
        <strain evidence="7 8">EB310</strain>
    </source>
</reference>
<dbReference type="Gene3D" id="3.40.50.1820">
    <property type="entry name" value="alpha/beta hydrolase"/>
    <property type="match status" value="1"/>
</dbReference>
<dbReference type="Proteomes" id="UP000504693">
    <property type="component" value="Chromosome"/>
</dbReference>
<evidence type="ECO:0000256" key="2">
    <source>
        <dbReference type="ARBA" id="ARBA00022801"/>
    </source>
</evidence>
<keyword evidence="8" id="KW-1185">Reference proteome</keyword>
<dbReference type="SUPFAM" id="SSF50993">
    <property type="entry name" value="Peptidase/esterase 'gauge' domain"/>
    <property type="match status" value="1"/>
</dbReference>
<evidence type="ECO:0000256" key="4">
    <source>
        <dbReference type="SAM" id="SignalP"/>
    </source>
</evidence>
<evidence type="ECO:0000313" key="8">
    <source>
        <dbReference type="Proteomes" id="UP000504693"/>
    </source>
</evidence>
<gene>
    <name evidence="7" type="ORF">HQR01_02435</name>
</gene>
<feature type="domain" description="Peptidase S9A N-terminal" evidence="6">
    <location>
        <begin position="60"/>
        <end position="465"/>
    </location>
</feature>
<keyword evidence="1" id="KW-0645">Protease</keyword>
<proteinExistence type="predicted"/>
<evidence type="ECO:0000259" key="5">
    <source>
        <dbReference type="Pfam" id="PF00326"/>
    </source>
</evidence>
<dbReference type="EMBL" id="CP053921">
    <property type="protein sequence ID" value="QKG70317.1"/>
    <property type="molecule type" value="Genomic_DNA"/>
</dbReference>
<feature type="domain" description="Peptidase S9 prolyl oligopeptidase catalytic" evidence="5">
    <location>
        <begin position="532"/>
        <end position="731"/>
    </location>
</feature>
<protein>
    <submittedName>
        <fullName evidence="7">S9 family peptidase</fullName>
    </submittedName>
</protein>
<dbReference type="InterPro" id="IPR023302">
    <property type="entry name" value="Pept_S9A_N"/>
</dbReference>